<keyword evidence="9 10" id="KW-0739">Sodium transport</keyword>
<dbReference type="Pfam" id="PF00999">
    <property type="entry name" value="Na_H_Exchanger"/>
    <property type="match status" value="1"/>
</dbReference>
<feature type="transmembrane region" description="Helical" evidence="10">
    <location>
        <begin position="314"/>
        <end position="337"/>
    </location>
</feature>
<evidence type="ECO:0000256" key="4">
    <source>
        <dbReference type="ARBA" id="ARBA00022692"/>
    </source>
</evidence>
<feature type="transmembrane region" description="Helical" evidence="10">
    <location>
        <begin position="270"/>
        <end position="294"/>
    </location>
</feature>
<feature type="transmembrane region" description="Helical" evidence="10">
    <location>
        <begin position="358"/>
        <end position="381"/>
    </location>
</feature>
<feature type="transmembrane region" description="Helical" evidence="10">
    <location>
        <begin position="113"/>
        <end position="137"/>
    </location>
</feature>
<dbReference type="PANTHER" id="PTHR10110">
    <property type="entry name" value="SODIUM/HYDROGEN EXCHANGER"/>
    <property type="match status" value="1"/>
</dbReference>
<sequence>MVQYFPYLLLLMVAIMLLIMFANRLKVAYPILLVLGGLAISFIPNVPTITLNPDLVLIIFLPPLLYADVFSLSLKEMWKWRRIISSLAFIVVFITAAAVAWVANMVFPGFSLALGFLLGGVIGSTDAVSASTIMKFVKVPKRISTIIESESLLNDASSLIVFRFAALVVTTGQLVWTDMALNFLWVVIGGTLIGLGVAWVMRKLHKYLPTDANMDVILTFIVPYIMYIVANEVGASGVLAVVAGGMYMSFHLTSILAASTSNKGWAVWDILGFVLNGLAFMLIGLAFMLIGLALPEVLIGIEAEGMSLATATNYGLLITGVVVGVRLLSSYGALLITQVMKHFITVADRRNLGFRLPLVLGWAGMRGVLSLAVALSIPLTLENGEPFPHRNLFLYITFIVILVTLLVQGLSLPALIRWANFPDYEDHIPEAEAESLIRKTLAQAALDYMQEHYKEGITDSFLLQNQKDIWQYQLDLSKSNTTPEERKKYIAILHHQREILQQLNKNPRIDEEQIRNFHRQLNLEEEKWEVN</sequence>
<evidence type="ECO:0000256" key="3">
    <source>
        <dbReference type="ARBA" id="ARBA00022475"/>
    </source>
</evidence>
<reference evidence="13" key="1">
    <citation type="submission" date="2017-06" db="EMBL/GenBank/DDBJ databases">
        <title>Capnocytophaga spp. assemblies.</title>
        <authorList>
            <person name="Gulvik C.A."/>
        </authorList>
    </citation>
    <scope>NUCLEOTIDE SEQUENCE [LARGE SCALE GENOMIC DNA]</scope>
    <source>
        <strain evidence="13">H6253</strain>
    </source>
</reference>
<dbReference type="GO" id="GO:0051453">
    <property type="term" value="P:regulation of intracellular pH"/>
    <property type="evidence" value="ECO:0007669"/>
    <property type="project" value="TreeGrafter"/>
</dbReference>
<protein>
    <submittedName>
        <fullName evidence="12">Na+/H+ antiporter</fullName>
    </submittedName>
</protein>
<evidence type="ECO:0000256" key="9">
    <source>
        <dbReference type="ARBA" id="ARBA00023201"/>
    </source>
</evidence>
<evidence type="ECO:0000256" key="1">
    <source>
        <dbReference type="ARBA" id="ARBA00004651"/>
    </source>
</evidence>
<comment type="function">
    <text evidence="10">Na(+)/H(+) antiporter that extrudes sodium in exchange for external protons.</text>
</comment>
<feature type="transmembrane region" description="Helical" evidence="10">
    <location>
        <begin position="55"/>
        <end position="74"/>
    </location>
</feature>
<evidence type="ECO:0000313" key="12">
    <source>
        <dbReference type="EMBL" id="ATA81457.1"/>
    </source>
</evidence>
<keyword evidence="5 10" id="KW-1133">Transmembrane helix</keyword>
<evidence type="ECO:0000256" key="6">
    <source>
        <dbReference type="ARBA" id="ARBA00023053"/>
    </source>
</evidence>
<accession>A0A250FBQ6</accession>
<dbReference type="NCBIfam" id="TIGR00831">
    <property type="entry name" value="a_cpa1"/>
    <property type="match status" value="1"/>
</dbReference>
<dbReference type="KEGG" id="clk:CGC53_03380"/>
<keyword evidence="4 10" id="KW-0812">Transmembrane</keyword>
<keyword evidence="8 10" id="KW-0472">Membrane</keyword>
<keyword evidence="13" id="KW-1185">Reference proteome</keyword>
<dbReference type="GO" id="GO:0005886">
    <property type="term" value="C:plasma membrane"/>
    <property type="evidence" value="ECO:0007669"/>
    <property type="project" value="UniProtKB-SubCell"/>
</dbReference>
<keyword evidence="2 10" id="KW-0813">Transport</keyword>
<evidence type="ECO:0000256" key="7">
    <source>
        <dbReference type="ARBA" id="ARBA00023065"/>
    </source>
</evidence>
<dbReference type="PANTHER" id="PTHR10110:SF86">
    <property type="entry name" value="SODIUM_HYDROGEN EXCHANGER 7"/>
    <property type="match status" value="1"/>
</dbReference>
<dbReference type="InterPro" id="IPR018422">
    <property type="entry name" value="Cation/H_exchanger_CPA1"/>
</dbReference>
<feature type="transmembrane region" description="Helical" evidence="10">
    <location>
        <begin position="27"/>
        <end position="43"/>
    </location>
</feature>
<comment type="caution">
    <text evidence="10">Lacks conserved residue(s) required for the propagation of feature annotation.</text>
</comment>
<feature type="transmembrane region" description="Helical" evidence="10">
    <location>
        <begin position="393"/>
        <end position="416"/>
    </location>
</feature>
<comment type="similarity">
    <text evidence="10">Belongs to the monovalent cation:proton antiporter 1 (CPA1) transporter (TC 2.A.36) family.</text>
</comment>
<evidence type="ECO:0000256" key="2">
    <source>
        <dbReference type="ARBA" id="ARBA00022448"/>
    </source>
</evidence>
<feature type="transmembrane region" description="Helical" evidence="10">
    <location>
        <begin position="6"/>
        <end position="22"/>
    </location>
</feature>
<dbReference type="GO" id="GO:0098719">
    <property type="term" value="P:sodium ion import across plasma membrane"/>
    <property type="evidence" value="ECO:0007669"/>
    <property type="project" value="TreeGrafter"/>
</dbReference>
<name>A0A250FBQ6_9FLAO</name>
<gene>
    <name evidence="12" type="ORF">CGC53_03380</name>
</gene>
<feature type="domain" description="Cation/H+ exchanger transmembrane" evidence="11">
    <location>
        <begin position="13"/>
        <end position="418"/>
    </location>
</feature>
<dbReference type="AlphaFoldDB" id="A0A250FBQ6"/>
<dbReference type="RefSeq" id="WP_095913322.1">
    <property type="nucleotide sequence ID" value="NZ_CP022384.1"/>
</dbReference>
<comment type="subcellular location">
    <subcellularLocation>
        <location evidence="1 10">Cell membrane</location>
        <topology evidence="1 10">Multi-pass membrane protein</topology>
    </subcellularLocation>
</comment>
<dbReference type="Gene3D" id="6.10.140.1330">
    <property type="match status" value="1"/>
</dbReference>
<dbReference type="Proteomes" id="UP000217276">
    <property type="component" value="Chromosome"/>
</dbReference>
<keyword evidence="3 10" id="KW-1003">Cell membrane</keyword>
<evidence type="ECO:0000256" key="5">
    <source>
        <dbReference type="ARBA" id="ARBA00022989"/>
    </source>
</evidence>
<dbReference type="GO" id="GO:0015386">
    <property type="term" value="F:potassium:proton antiporter activity"/>
    <property type="evidence" value="ECO:0007669"/>
    <property type="project" value="TreeGrafter"/>
</dbReference>
<feature type="transmembrane region" description="Helical" evidence="10">
    <location>
        <begin position="86"/>
        <end position="107"/>
    </location>
</feature>
<dbReference type="InterPro" id="IPR004705">
    <property type="entry name" value="Cation/H_exchanger_CPA1_bac"/>
</dbReference>
<proteinExistence type="inferred from homology"/>
<evidence type="ECO:0000259" key="11">
    <source>
        <dbReference type="Pfam" id="PF00999"/>
    </source>
</evidence>
<feature type="transmembrane region" description="Helical" evidence="10">
    <location>
        <begin position="182"/>
        <end position="200"/>
    </location>
</feature>
<evidence type="ECO:0000313" key="13">
    <source>
        <dbReference type="Proteomes" id="UP000217276"/>
    </source>
</evidence>
<dbReference type="GO" id="GO:0015385">
    <property type="term" value="F:sodium:proton antiporter activity"/>
    <property type="evidence" value="ECO:0007669"/>
    <property type="project" value="InterPro"/>
</dbReference>
<evidence type="ECO:0000256" key="10">
    <source>
        <dbReference type="RuleBase" id="RU366002"/>
    </source>
</evidence>
<dbReference type="EMBL" id="CP022384">
    <property type="protein sequence ID" value="ATA81457.1"/>
    <property type="molecule type" value="Genomic_DNA"/>
</dbReference>
<organism evidence="12 13">
    <name type="scientific">Capnocytophaga leadbetteri</name>
    <dbReference type="NCBI Taxonomy" id="327575"/>
    <lineage>
        <taxon>Bacteria</taxon>
        <taxon>Pseudomonadati</taxon>
        <taxon>Bacteroidota</taxon>
        <taxon>Flavobacteriia</taxon>
        <taxon>Flavobacteriales</taxon>
        <taxon>Flavobacteriaceae</taxon>
        <taxon>Capnocytophaga</taxon>
    </lineage>
</organism>
<evidence type="ECO:0000256" key="8">
    <source>
        <dbReference type="ARBA" id="ARBA00023136"/>
    </source>
</evidence>
<keyword evidence="10" id="KW-0050">Antiport</keyword>
<dbReference type="InterPro" id="IPR006153">
    <property type="entry name" value="Cation/H_exchanger_TM"/>
</dbReference>
<keyword evidence="7 10" id="KW-0406">Ion transport</keyword>
<keyword evidence="6 10" id="KW-0915">Sodium</keyword>